<keyword evidence="5" id="KW-0175">Coiled coil</keyword>
<feature type="domain" description="RING-type" evidence="7">
    <location>
        <begin position="3"/>
        <end position="47"/>
    </location>
</feature>
<evidence type="ECO:0000256" key="6">
    <source>
        <dbReference type="SAM" id="MobiDB-lite"/>
    </source>
</evidence>
<evidence type="ECO:0000256" key="4">
    <source>
        <dbReference type="PROSITE-ProRule" id="PRU00175"/>
    </source>
</evidence>
<keyword evidence="1" id="KW-0479">Metal-binding</keyword>
<reference evidence="9" key="1">
    <citation type="journal article" date="2014" name="Proc. Natl. Acad. Sci. U.S.A.">
        <title>Extensive sampling of basidiomycete genomes demonstrates inadequacy of the white-rot/brown-rot paradigm for wood decay fungi.</title>
        <authorList>
            <person name="Riley R."/>
            <person name="Salamov A.A."/>
            <person name="Brown D.W."/>
            <person name="Nagy L.G."/>
            <person name="Floudas D."/>
            <person name="Held B.W."/>
            <person name="Levasseur A."/>
            <person name="Lombard V."/>
            <person name="Morin E."/>
            <person name="Otillar R."/>
            <person name="Lindquist E.A."/>
            <person name="Sun H."/>
            <person name="LaButti K.M."/>
            <person name="Schmutz J."/>
            <person name="Jabbour D."/>
            <person name="Luo H."/>
            <person name="Baker S.E."/>
            <person name="Pisabarro A.G."/>
            <person name="Walton J.D."/>
            <person name="Blanchette R.A."/>
            <person name="Henrissat B."/>
            <person name="Martin F."/>
            <person name="Cullen D."/>
            <person name="Hibbett D.S."/>
            <person name="Grigoriev I.V."/>
        </authorList>
    </citation>
    <scope>NUCLEOTIDE SEQUENCE [LARGE SCALE GENOMIC DNA]</scope>
    <source>
        <strain evidence="9">CBS 339.88</strain>
    </source>
</reference>
<dbReference type="OrthoDB" id="3064055at2759"/>
<keyword evidence="2 4" id="KW-0863">Zinc-finger</keyword>
<dbReference type="Gene3D" id="3.30.40.10">
    <property type="entry name" value="Zinc/RING finger domain, C3HC4 (zinc finger)"/>
    <property type="match status" value="1"/>
</dbReference>
<dbReference type="Pfam" id="PF13639">
    <property type="entry name" value="zf-RING_2"/>
    <property type="match status" value="1"/>
</dbReference>
<accession>A0A067U3L0</accession>
<dbReference type="AlphaFoldDB" id="A0A067U3L0"/>
<dbReference type="GO" id="GO:0008270">
    <property type="term" value="F:zinc ion binding"/>
    <property type="evidence" value="ECO:0007669"/>
    <property type="project" value="UniProtKB-KW"/>
</dbReference>
<sequence>MECQICVDDLGDRAYCLPCGHIYCLTCVGNLQQTSTRFQSIECPVCRRVVPARISSDNIRKVFLNPSSPPPQVQSIQVRLATRDRELEKLKAKLAEAQALLATVLEAKEKEISEVTQKFLHLTTEYQEEVAEHRRTRNELRTKEVEIKTLKSKEREVIAQPQPSPSPFTFTSTSILPRPSFSKGSSSILADPTRLSVNPPVSKESFPRRSGSFFPVPLSSQSTQLAEPERVRTRANITTPLVSQVRKVKLEPPKEREKKTGAGILWRGYGCPQKTPVPECTASDGYHYFSGTGTNQYSKRYTCNICRFSCSESKRN</sequence>
<dbReference type="PROSITE" id="PS50089">
    <property type="entry name" value="ZF_RING_2"/>
    <property type="match status" value="1"/>
</dbReference>
<dbReference type="SUPFAM" id="SSF57850">
    <property type="entry name" value="RING/U-box"/>
    <property type="match status" value="1"/>
</dbReference>
<gene>
    <name evidence="8" type="ORF">GALMADRAFT_235190</name>
</gene>
<evidence type="ECO:0000256" key="5">
    <source>
        <dbReference type="SAM" id="Coils"/>
    </source>
</evidence>
<feature type="region of interest" description="Disordered" evidence="6">
    <location>
        <begin position="156"/>
        <end position="175"/>
    </location>
</feature>
<feature type="coiled-coil region" evidence="5">
    <location>
        <begin position="73"/>
        <end position="153"/>
    </location>
</feature>
<dbReference type="PROSITE" id="PS00518">
    <property type="entry name" value="ZF_RING_1"/>
    <property type="match status" value="1"/>
</dbReference>
<name>A0A067U3L0_GALM3</name>
<proteinExistence type="predicted"/>
<dbReference type="SMART" id="SM00184">
    <property type="entry name" value="RING"/>
    <property type="match status" value="1"/>
</dbReference>
<dbReference type="EMBL" id="KL142367">
    <property type="protein sequence ID" value="KDR86003.1"/>
    <property type="molecule type" value="Genomic_DNA"/>
</dbReference>
<protein>
    <recommendedName>
        <fullName evidence="7">RING-type domain-containing protein</fullName>
    </recommendedName>
</protein>
<evidence type="ECO:0000256" key="3">
    <source>
        <dbReference type="ARBA" id="ARBA00022833"/>
    </source>
</evidence>
<evidence type="ECO:0000256" key="1">
    <source>
        <dbReference type="ARBA" id="ARBA00022723"/>
    </source>
</evidence>
<dbReference type="HOGENOM" id="CLU_880128_0_0_1"/>
<organism evidence="8 9">
    <name type="scientific">Galerina marginata (strain CBS 339.88)</name>
    <dbReference type="NCBI Taxonomy" id="685588"/>
    <lineage>
        <taxon>Eukaryota</taxon>
        <taxon>Fungi</taxon>
        <taxon>Dikarya</taxon>
        <taxon>Basidiomycota</taxon>
        <taxon>Agaricomycotina</taxon>
        <taxon>Agaricomycetes</taxon>
        <taxon>Agaricomycetidae</taxon>
        <taxon>Agaricales</taxon>
        <taxon>Agaricineae</taxon>
        <taxon>Strophariaceae</taxon>
        <taxon>Galerina</taxon>
    </lineage>
</organism>
<evidence type="ECO:0000313" key="9">
    <source>
        <dbReference type="Proteomes" id="UP000027222"/>
    </source>
</evidence>
<evidence type="ECO:0000256" key="2">
    <source>
        <dbReference type="ARBA" id="ARBA00022771"/>
    </source>
</evidence>
<dbReference type="Proteomes" id="UP000027222">
    <property type="component" value="Unassembled WGS sequence"/>
</dbReference>
<dbReference type="InterPro" id="IPR013083">
    <property type="entry name" value="Znf_RING/FYVE/PHD"/>
</dbReference>
<dbReference type="InterPro" id="IPR001841">
    <property type="entry name" value="Znf_RING"/>
</dbReference>
<evidence type="ECO:0000259" key="7">
    <source>
        <dbReference type="PROSITE" id="PS50089"/>
    </source>
</evidence>
<keyword evidence="9" id="KW-1185">Reference proteome</keyword>
<evidence type="ECO:0000313" key="8">
    <source>
        <dbReference type="EMBL" id="KDR86003.1"/>
    </source>
</evidence>
<keyword evidence="3" id="KW-0862">Zinc</keyword>
<dbReference type="InterPro" id="IPR017907">
    <property type="entry name" value="Znf_RING_CS"/>
</dbReference>